<dbReference type="EMBL" id="KN603582">
    <property type="protein sequence ID" value="KHJ79724.1"/>
    <property type="molecule type" value="Genomic_DNA"/>
</dbReference>
<name>A0A0B1S466_OESDE</name>
<evidence type="ECO:0000313" key="2">
    <source>
        <dbReference type="Proteomes" id="UP000053660"/>
    </source>
</evidence>
<accession>A0A0B1S466</accession>
<sequence length="107" mass="11903">SLQYYECTDLDWKLKTCGQGEMFSDHMKACQKGYTCAAPKTCLQGSSFLLNCRDFMYCTGSHYEACLTGHLGKMPVFTCPPNTSWSPEKKNCIVDPACKTSSFASLN</sequence>
<feature type="non-terminal residue" evidence="1">
    <location>
        <position position="1"/>
    </location>
</feature>
<proteinExistence type="predicted"/>
<dbReference type="OrthoDB" id="5860878at2759"/>
<protein>
    <recommendedName>
        <fullName evidence="3">Chitin binding Peritrophin-A domain protein</fullName>
    </recommendedName>
</protein>
<reference evidence="1 2" key="1">
    <citation type="submission" date="2014-03" db="EMBL/GenBank/DDBJ databases">
        <title>Draft genome of the hookworm Oesophagostomum dentatum.</title>
        <authorList>
            <person name="Mitreva M."/>
        </authorList>
    </citation>
    <scope>NUCLEOTIDE SEQUENCE [LARGE SCALE GENOMIC DNA]</scope>
    <source>
        <strain evidence="1 2">OD-Hann</strain>
    </source>
</reference>
<dbReference type="Proteomes" id="UP000053660">
    <property type="component" value="Unassembled WGS sequence"/>
</dbReference>
<evidence type="ECO:0000313" key="1">
    <source>
        <dbReference type="EMBL" id="KHJ79724.1"/>
    </source>
</evidence>
<organism evidence="1 2">
    <name type="scientific">Oesophagostomum dentatum</name>
    <name type="common">Nodular worm</name>
    <dbReference type="NCBI Taxonomy" id="61180"/>
    <lineage>
        <taxon>Eukaryota</taxon>
        <taxon>Metazoa</taxon>
        <taxon>Ecdysozoa</taxon>
        <taxon>Nematoda</taxon>
        <taxon>Chromadorea</taxon>
        <taxon>Rhabditida</taxon>
        <taxon>Rhabditina</taxon>
        <taxon>Rhabditomorpha</taxon>
        <taxon>Strongyloidea</taxon>
        <taxon>Strongylidae</taxon>
        <taxon>Oesophagostomum</taxon>
    </lineage>
</organism>
<dbReference type="AlphaFoldDB" id="A0A0B1S466"/>
<keyword evidence="2" id="KW-1185">Reference proteome</keyword>
<evidence type="ECO:0008006" key="3">
    <source>
        <dbReference type="Google" id="ProtNLM"/>
    </source>
</evidence>
<gene>
    <name evidence="1" type="ORF">OESDEN_20622</name>
</gene>